<dbReference type="Proteomes" id="UP001162640">
    <property type="component" value="Unassembled WGS sequence"/>
</dbReference>
<reference evidence="3" key="1">
    <citation type="journal article" date="2023" name="Commun. Biol.">
        <title>Genome analysis of Parmales, the sister group of diatoms, reveals the evolutionary specialization of diatoms from phago-mixotrophs to photoautotrophs.</title>
        <authorList>
            <person name="Ban H."/>
            <person name="Sato S."/>
            <person name="Yoshikawa S."/>
            <person name="Yamada K."/>
            <person name="Nakamura Y."/>
            <person name="Ichinomiya M."/>
            <person name="Sato N."/>
            <person name="Blanc-Mathieu R."/>
            <person name="Endo H."/>
            <person name="Kuwata A."/>
            <person name="Ogata H."/>
        </authorList>
    </citation>
    <scope>NUCLEOTIDE SEQUENCE [LARGE SCALE GENOMIC DNA]</scope>
</reference>
<name>A0A9W7BEA4_9STRA</name>
<evidence type="ECO:0000313" key="3">
    <source>
        <dbReference type="Proteomes" id="UP001162640"/>
    </source>
</evidence>
<sequence>MTSEIVDPMNTASSIKDLCDTYGIDSADYVYDKFGNTVQLIDPLFAFKAGTDEHTLVKPRFGPPKSYQHALAKEKEGLAKSSDSWVVLRDLNRVTFDFEDPLMLTLAYRALLEKYKVSGLKNKFEDIYTTTYSQPPDIHMNLDLDGDGWLVEVQLMLASVLTIKKELHKFYDIVRAHEPMIVLAPLFSDAKTIVNTKDEEIENLYKILEDVKNADMMNMRLSEADGGEGRLELEAENTSLKSENERLRAMLDEVHNITRL</sequence>
<keyword evidence="1" id="KW-0175">Coiled coil</keyword>
<protein>
    <submittedName>
        <fullName evidence="2">Uncharacterized protein</fullName>
    </submittedName>
</protein>
<dbReference type="EMBL" id="BLQM01000354">
    <property type="protein sequence ID" value="GMH85089.1"/>
    <property type="molecule type" value="Genomic_DNA"/>
</dbReference>
<feature type="coiled-coil region" evidence="1">
    <location>
        <begin position="194"/>
        <end position="253"/>
    </location>
</feature>
<organism evidence="2 3">
    <name type="scientific">Triparma laevis f. inornata</name>
    <dbReference type="NCBI Taxonomy" id="1714386"/>
    <lineage>
        <taxon>Eukaryota</taxon>
        <taxon>Sar</taxon>
        <taxon>Stramenopiles</taxon>
        <taxon>Ochrophyta</taxon>
        <taxon>Bolidophyceae</taxon>
        <taxon>Parmales</taxon>
        <taxon>Triparmaceae</taxon>
        <taxon>Triparma</taxon>
    </lineage>
</organism>
<proteinExistence type="predicted"/>
<comment type="caution">
    <text evidence="2">The sequence shown here is derived from an EMBL/GenBank/DDBJ whole genome shotgun (WGS) entry which is preliminary data.</text>
</comment>
<evidence type="ECO:0000313" key="2">
    <source>
        <dbReference type="EMBL" id="GMH85089.1"/>
    </source>
</evidence>
<gene>
    <name evidence="2" type="ORF">TL16_g10120</name>
</gene>
<dbReference type="AlphaFoldDB" id="A0A9W7BEA4"/>
<evidence type="ECO:0000256" key="1">
    <source>
        <dbReference type="SAM" id="Coils"/>
    </source>
</evidence>
<accession>A0A9W7BEA4</accession>